<dbReference type="SUPFAM" id="SSF51338">
    <property type="entry name" value="Composite domain of metallo-dependent hydrolases"/>
    <property type="match status" value="1"/>
</dbReference>
<dbReference type="InterPro" id="IPR011059">
    <property type="entry name" value="Metal-dep_hydrolase_composite"/>
</dbReference>
<organism evidence="2 3">
    <name type="scientific">Pustulibacterium marinum</name>
    <dbReference type="NCBI Taxonomy" id="1224947"/>
    <lineage>
        <taxon>Bacteria</taxon>
        <taxon>Pseudomonadati</taxon>
        <taxon>Bacteroidota</taxon>
        <taxon>Flavobacteriia</taxon>
        <taxon>Flavobacteriales</taxon>
        <taxon>Flavobacteriaceae</taxon>
        <taxon>Pustulibacterium</taxon>
    </lineage>
</organism>
<accession>A0A1I7HH21</accession>
<dbReference type="AlphaFoldDB" id="A0A1I7HH21"/>
<name>A0A1I7HH21_9FLAO</name>
<dbReference type="PANTHER" id="PTHR43135:SF3">
    <property type="entry name" value="ALPHA-D-RIBOSE 1-METHYLPHOSPHONATE 5-TRIPHOSPHATE DIPHOSPHATASE"/>
    <property type="match status" value="1"/>
</dbReference>
<reference evidence="3" key="1">
    <citation type="submission" date="2016-10" db="EMBL/GenBank/DDBJ databases">
        <authorList>
            <person name="Varghese N."/>
            <person name="Submissions S."/>
        </authorList>
    </citation>
    <scope>NUCLEOTIDE SEQUENCE [LARGE SCALE GENOMIC DNA]</scope>
    <source>
        <strain evidence="3">CGMCC 1.12333</strain>
    </source>
</reference>
<dbReference type="InterPro" id="IPR032466">
    <property type="entry name" value="Metal_Hydrolase"/>
</dbReference>
<dbReference type="GO" id="GO:0016810">
    <property type="term" value="F:hydrolase activity, acting on carbon-nitrogen (but not peptide) bonds"/>
    <property type="evidence" value="ECO:0007669"/>
    <property type="project" value="InterPro"/>
</dbReference>
<evidence type="ECO:0000313" key="2">
    <source>
        <dbReference type="EMBL" id="SFU59892.1"/>
    </source>
</evidence>
<dbReference type="InterPro" id="IPR051781">
    <property type="entry name" value="Metallo-dep_Hydrolase"/>
</dbReference>
<evidence type="ECO:0000313" key="3">
    <source>
        <dbReference type="Proteomes" id="UP000199138"/>
    </source>
</evidence>
<dbReference type="InterPro" id="IPR006680">
    <property type="entry name" value="Amidohydro-rel"/>
</dbReference>
<dbReference type="RefSeq" id="WP_093025423.1">
    <property type="nucleotide sequence ID" value="NZ_FPBK01000009.1"/>
</dbReference>
<dbReference type="OrthoDB" id="9797498at2"/>
<sequence>MKKLINLSALCLTLLAFFGCGSEKKAGENSTLFKNATVLSGNGDDAKVSDILVEDGRITKIGENLNEKAANTVDLTGKFLMPALISAHVHIGLLQGTTNSGDHYTDQNIMHQLKKYQDYGVLNVLAMGSDRPLIFESGLRDKSVAGTLEGARFYSAGYGFGVPNGAPPKEVGMDYVYRPTSPDQIAAEMDSLVKVKPTVVKLWVDDFNGKYPKKMDPAIYKKIIDEAHKRNLRVAAHVYYLSDLQQLVKDGADIIGHSVRDKVIDDATLQEMKVKHVTYIPTLSLDEFAYIYAKKPEWLNNEFFRNSLEPGVYEKITSETYQNELKNSPLFTVNTKAFKTALQNLKRVFDAGIPVAFGTDSGAMFLRAQGFSEHLELQLMVEAGLTPSQAITIATKNAAKAIGIDKDFGTIENGKTADFLILNANPLNDIKNTENINSVYKAGKEVSKEPLAK</sequence>
<dbReference type="SUPFAM" id="SSF51556">
    <property type="entry name" value="Metallo-dependent hydrolases"/>
    <property type="match status" value="1"/>
</dbReference>
<dbReference type="Gene3D" id="2.30.40.10">
    <property type="entry name" value="Urease, subunit C, domain 1"/>
    <property type="match status" value="1"/>
</dbReference>
<proteinExistence type="predicted"/>
<evidence type="ECO:0000259" key="1">
    <source>
        <dbReference type="Pfam" id="PF01979"/>
    </source>
</evidence>
<dbReference type="PANTHER" id="PTHR43135">
    <property type="entry name" value="ALPHA-D-RIBOSE 1-METHYLPHOSPHONATE 5-TRIPHOSPHATE DIPHOSPHATASE"/>
    <property type="match status" value="1"/>
</dbReference>
<gene>
    <name evidence="2" type="ORF">SAMN05216480_10953</name>
</gene>
<dbReference type="EMBL" id="FPBK01000009">
    <property type="protein sequence ID" value="SFU59892.1"/>
    <property type="molecule type" value="Genomic_DNA"/>
</dbReference>
<keyword evidence="3" id="KW-1185">Reference proteome</keyword>
<dbReference type="Pfam" id="PF01979">
    <property type="entry name" value="Amidohydro_1"/>
    <property type="match status" value="1"/>
</dbReference>
<dbReference type="Gene3D" id="3.40.50.10910">
    <property type="entry name" value="Amidohydrolase"/>
    <property type="match status" value="1"/>
</dbReference>
<dbReference type="Gene3D" id="3.30.110.90">
    <property type="entry name" value="Amidohydrolase"/>
    <property type="match status" value="1"/>
</dbReference>
<dbReference type="STRING" id="1224947.SAMN05216480_10953"/>
<dbReference type="Gene3D" id="1.20.58.520">
    <property type="entry name" value="Amidohydrolase"/>
    <property type="match status" value="1"/>
</dbReference>
<feature type="domain" description="Amidohydrolase-related" evidence="1">
    <location>
        <begin position="79"/>
        <end position="446"/>
    </location>
</feature>
<protein>
    <submittedName>
        <fullName evidence="2">Imidazolonepropionase</fullName>
    </submittedName>
</protein>
<dbReference type="PROSITE" id="PS51257">
    <property type="entry name" value="PROKAR_LIPOPROTEIN"/>
    <property type="match status" value="1"/>
</dbReference>
<dbReference type="Proteomes" id="UP000199138">
    <property type="component" value="Unassembled WGS sequence"/>
</dbReference>